<feature type="region of interest" description="Disordered" evidence="1">
    <location>
        <begin position="191"/>
        <end position="216"/>
    </location>
</feature>
<proteinExistence type="predicted"/>
<evidence type="ECO:0000256" key="1">
    <source>
        <dbReference type="SAM" id="MobiDB-lite"/>
    </source>
</evidence>
<evidence type="ECO:0000313" key="2">
    <source>
        <dbReference type="EMBL" id="QJA88238.1"/>
    </source>
</evidence>
<gene>
    <name evidence="2" type="ORF">MM415B02800_0007</name>
</gene>
<accession>A0A6M3L4R9</accession>
<protein>
    <submittedName>
        <fullName evidence="2">Uncharacterized protein</fullName>
    </submittedName>
</protein>
<reference evidence="2" key="1">
    <citation type="submission" date="2020-03" db="EMBL/GenBank/DDBJ databases">
        <title>The deep terrestrial virosphere.</title>
        <authorList>
            <person name="Holmfeldt K."/>
            <person name="Nilsson E."/>
            <person name="Simone D."/>
            <person name="Lopez-Fernandez M."/>
            <person name="Wu X."/>
            <person name="de Brujin I."/>
            <person name="Lundin D."/>
            <person name="Andersson A."/>
            <person name="Bertilsson S."/>
            <person name="Dopson M."/>
        </authorList>
    </citation>
    <scope>NUCLEOTIDE SEQUENCE</scope>
    <source>
        <strain evidence="2">MM415B02800</strain>
    </source>
</reference>
<organism evidence="2">
    <name type="scientific">viral metagenome</name>
    <dbReference type="NCBI Taxonomy" id="1070528"/>
    <lineage>
        <taxon>unclassified sequences</taxon>
        <taxon>metagenomes</taxon>
        <taxon>organismal metagenomes</taxon>
    </lineage>
</organism>
<name>A0A6M3L4R9_9ZZZZ</name>
<dbReference type="EMBL" id="MT142764">
    <property type="protein sequence ID" value="QJA88238.1"/>
    <property type="molecule type" value="Genomic_DNA"/>
</dbReference>
<sequence length="216" mass="24284">MNKKDFQEYFERAGVINGIPVEFNPVKGEYRAFFPNGAITDGNFEDFIKKVEHAVEGVTVKLKEPLPIIYGDIMTGVSEADARIMSASSTGKVFIQIKTPKGGYKRKEVMLPMAVKHIFKPTDDNKEALELIGEAHKKVLDVMDEFETAQKLVKAMDVRGIIPPPPILEIPEEPEEEELEELIEEPMPIVRRRKSGIKVTKPKGKKPRAKKGKGKK</sequence>
<dbReference type="AlphaFoldDB" id="A0A6M3L4R9"/>